<dbReference type="Proteomes" id="UP000241426">
    <property type="component" value="Unassembled WGS sequence"/>
</dbReference>
<organism evidence="1 2">
    <name type="scientific">Photobacterium kishitanii</name>
    <dbReference type="NCBI Taxonomy" id="318456"/>
    <lineage>
        <taxon>Bacteria</taxon>
        <taxon>Pseudomonadati</taxon>
        <taxon>Pseudomonadota</taxon>
        <taxon>Gammaproteobacteria</taxon>
        <taxon>Vibrionales</taxon>
        <taxon>Vibrionaceae</taxon>
        <taxon>Photobacterium</taxon>
    </lineage>
</organism>
<dbReference type="AlphaFoldDB" id="A0A2T3KLN9"/>
<dbReference type="RefSeq" id="WP_107289265.1">
    <property type="nucleotide sequence ID" value="NZ_PYNF01000003.1"/>
</dbReference>
<dbReference type="EMBL" id="PYNF01000003">
    <property type="protein sequence ID" value="PSV00635.1"/>
    <property type="molecule type" value="Genomic_DNA"/>
</dbReference>
<protein>
    <submittedName>
        <fullName evidence="1">Uncharacterized protein</fullName>
    </submittedName>
</protein>
<evidence type="ECO:0000313" key="2">
    <source>
        <dbReference type="Proteomes" id="UP000241426"/>
    </source>
</evidence>
<accession>A0A2T3KLN9</accession>
<comment type="caution">
    <text evidence="1">The sequence shown here is derived from an EMBL/GenBank/DDBJ whole genome shotgun (WGS) entry which is preliminary data.</text>
</comment>
<sequence>MSKLTDEIKSYFNNDYFEAAYSTPIDKILQGVDIHASTINFDLTLRPKNNHAIDVLRALKPKPDNINELGITLNCSLTLNNDVIILPKKPFNNLHGMLNVEVNPIVPAQKTLYSTSLFSSLSINKQQGIRQSREDMQIFITKLYDDLKDMVIRKQRYSYVKKLINSLKNDGSIAEGTIKQSSSKQDISFVTSGSPIKFDIATRHEKTSLTISFEDDELRHIKNIIEAIN</sequence>
<name>A0A2T3KLN9_9GAMM</name>
<gene>
    <name evidence="1" type="ORF">C9J27_05720</name>
</gene>
<evidence type="ECO:0000313" key="1">
    <source>
        <dbReference type="EMBL" id="PSV00635.1"/>
    </source>
</evidence>
<proteinExistence type="predicted"/>
<reference evidence="1 2" key="1">
    <citation type="submission" date="2018-01" db="EMBL/GenBank/DDBJ databases">
        <title>Whole genome sequencing of Histamine producing bacteria.</title>
        <authorList>
            <person name="Butler K."/>
        </authorList>
    </citation>
    <scope>NUCLEOTIDE SEQUENCE [LARGE SCALE GENOMIC DNA]</scope>
    <source>
        <strain evidence="1 2">FS-7.2</strain>
    </source>
</reference>